<keyword evidence="6" id="KW-0675">Receptor</keyword>
<dbReference type="NCBIfam" id="TIGR00787">
    <property type="entry name" value="dctP"/>
    <property type="match status" value="1"/>
</dbReference>
<dbReference type="PANTHER" id="PTHR33376">
    <property type="match status" value="1"/>
</dbReference>
<evidence type="ECO:0000313" key="7">
    <source>
        <dbReference type="Proteomes" id="UP000275394"/>
    </source>
</evidence>
<comment type="subcellular location">
    <subcellularLocation>
        <location evidence="1">Cell envelope</location>
    </subcellularLocation>
</comment>
<keyword evidence="3" id="KW-0813">Transport</keyword>
<keyword evidence="7" id="KW-1185">Reference proteome</keyword>
<dbReference type="Proteomes" id="UP000275394">
    <property type="component" value="Unassembled WGS sequence"/>
</dbReference>
<dbReference type="Gene3D" id="3.40.190.170">
    <property type="entry name" value="Bacterial extracellular solute-binding protein, family 7"/>
    <property type="match status" value="1"/>
</dbReference>
<dbReference type="RefSeq" id="WP_123713166.1">
    <property type="nucleotide sequence ID" value="NZ_RKHR01000005.1"/>
</dbReference>
<name>A0A3N2DK79_9GAMM</name>
<comment type="similarity">
    <text evidence="2">Belongs to the bacterial solute-binding protein 7 family.</text>
</comment>
<comment type="caution">
    <text evidence="6">The sequence shown here is derived from an EMBL/GenBank/DDBJ whole genome shotgun (WGS) entry which is preliminary data.</text>
</comment>
<organism evidence="6 7">
    <name type="scientific">Sinobacterium caligoides</name>
    <dbReference type="NCBI Taxonomy" id="933926"/>
    <lineage>
        <taxon>Bacteria</taxon>
        <taxon>Pseudomonadati</taxon>
        <taxon>Pseudomonadota</taxon>
        <taxon>Gammaproteobacteria</taxon>
        <taxon>Cellvibrionales</taxon>
        <taxon>Spongiibacteraceae</taxon>
        <taxon>Sinobacterium</taxon>
    </lineage>
</organism>
<feature type="signal peptide" evidence="5">
    <location>
        <begin position="1"/>
        <end position="20"/>
    </location>
</feature>
<dbReference type="InterPro" id="IPR038404">
    <property type="entry name" value="TRAP_DctP_sf"/>
</dbReference>
<proteinExistence type="inferred from homology"/>
<dbReference type="NCBIfam" id="NF037995">
    <property type="entry name" value="TRAP_S1"/>
    <property type="match status" value="1"/>
</dbReference>
<dbReference type="PANTHER" id="PTHR33376:SF4">
    <property type="entry name" value="SIALIC ACID-BINDING PERIPLASMIC PROTEIN SIAP"/>
    <property type="match status" value="1"/>
</dbReference>
<accession>A0A3N2DK79</accession>
<feature type="chain" id="PRO_5018215659" evidence="5">
    <location>
        <begin position="21"/>
        <end position="342"/>
    </location>
</feature>
<dbReference type="Pfam" id="PF03480">
    <property type="entry name" value="DctP"/>
    <property type="match status" value="1"/>
</dbReference>
<dbReference type="InterPro" id="IPR018389">
    <property type="entry name" value="DctP_fam"/>
</dbReference>
<dbReference type="PIRSF" id="PIRSF006470">
    <property type="entry name" value="DctB"/>
    <property type="match status" value="1"/>
</dbReference>
<keyword evidence="4 5" id="KW-0732">Signal</keyword>
<evidence type="ECO:0000256" key="5">
    <source>
        <dbReference type="SAM" id="SignalP"/>
    </source>
</evidence>
<evidence type="ECO:0000256" key="2">
    <source>
        <dbReference type="ARBA" id="ARBA00009023"/>
    </source>
</evidence>
<dbReference type="EMBL" id="RKHR01000005">
    <property type="protein sequence ID" value="ROS00187.1"/>
    <property type="molecule type" value="Genomic_DNA"/>
</dbReference>
<evidence type="ECO:0000256" key="3">
    <source>
        <dbReference type="ARBA" id="ARBA00022448"/>
    </source>
</evidence>
<dbReference type="InterPro" id="IPR004682">
    <property type="entry name" value="TRAP_DctP"/>
</dbReference>
<dbReference type="OrthoDB" id="9771186at2"/>
<sequence>MKRILLAALLSAGLSAAAFGQTVIKFAHDNREDILENPAHAFAGTFKSIVEAESNGQILVEMYPMNQLGSDREHLSMLRKGIIQATLTSSGAMGDSYPRMELIDLPFAFNSSAAAYRVWDGPFGDALAADMEDTLKDIKVLGFPDSGGFYSFTNSKRPITKLEDFEGIRLRTMKVPAQQVMVNSIGAQAYPMSWGELYTGLQRGMVDGQMNPLSTISVAKLYETQKYLTVTNHLFTPYVFSMNKKLYDSINEEEKRIIARATRAATVAGRGVALAIENSKTKGLPYLAKRMKTHTLSQKERERMRAVSQPAVKKMLEEEGDNNMKQLLSVYLSEINKANAQY</sequence>
<evidence type="ECO:0000313" key="6">
    <source>
        <dbReference type="EMBL" id="ROS00187.1"/>
    </source>
</evidence>
<dbReference type="GO" id="GO:0030288">
    <property type="term" value="C:outer membrane-bounded periplasmic space"/>
    <property type="evidence" value="ECO:0007669"/>
    <property type="project" value="InterPro"/>
</dbReference>
<protein>
    <submittedName>
        <fullName evidence="6">Tripartite ATP-independent transporter DctP family solute receptor</fullName>
    </submittedName>
</protein>
<gene>
    <name evidence="6" type="ORF">EDC56_2824</name>
</gene>
<dbReference type="GO" id="GO:0055085">
    <property type="term" value="P:transmembrane transport"/>
    <property type="evidence" value="ECO:0007669"/>
    <property type="project" value="InterPro"/>
</dbReference>
<reference evidence="6 7" key="1">
    <citation type="submission" date="2018-11" db="EMBL/GenBank/DDBJ databases">
        <title>Genomic Encyclopedia of Type Strains, Phase IV (KMG-IV): sequencing the most valuable type-strain genomes for metagenomic binning, comparative biology and taxonomic classification.</title>
        <authorList>
            <person name="Goeker M."/>
        </authorList>
    </citation>
    <scope>NUCLEOTIDE SEQUENCE [LARGE SCALE GENOMIC DNA]</scope>
    <source>
        <strain evidence="6 7">DSM 100316</strain>
    </source>
</reference>
<evidence type="ECO:0000256" key="4">
    <source>
        <dbReference type="ARBA" id="ARBA00022729"/>
    </source>
</evidence>
<dbReference type="AlphaFoldDB" id="A0A3N2DK79"/>
<evidence type="ECO:0000256" key="1">
    <source>
        <dbReference type="ARBA" id="ARBA00004196"/>
    </source>
</evidence>